<organism evidence="1 2">
    <name type="scientific">Romanomermis culicivorax</name>
    <name type="common">Nematode worm</name>
    <dbReference type="NCBI Taxonomy" id="13658"/>
    <lineage>
        <taxon>Eukaryota</taxon>
        <taxon>Metazoa</taxon>
        <taxon>Ecdysozoa</taxon>
        <taxon>Nematoda</taxon>
        <taxon>Enoplea</taxon>
        <taxon>Dorylaimia</taxon>
        <taxon>Mermithida</taxon>
        <taxon>Mermithoidea</taxon>
        <taxon>Mermithidae</taxon>
        <taxon>Romanomermis</taxon>
    </lineage>
</organism>
<dbReference type="AlphaFoldDB" id="A0A915KCG2"/>
<protein>
    <submittedName>
        <fullName evidence="2">Uncharacterized protein</fullName>
    </submittedName>
</protein>
<sequence>MPGLRGDWLDQELCTAAYFKALSEYNVDFCRLFDSEEADNKEYDVILNINLLSVCQISGGKSQAYSNFFWNPLKEIEQSKRVPQLVFQVSCSLYLRPFTNALDDEAEWTECALNKEMSILARNNTLMIQREIVVEVTSLGGFTYVVARGDDLIDSDH</sequence>
<dbReference type="Proteomes" id="UP000887565">
    <property type="component" value="Unplaced"/>
</dbReference>
<accession>A0A915KCG2</accession>
<evidence type="ECO:0000313" key="1">
    <source>
        <dbReference type="Proteomes" id="UP000887565"/>
    </source>
</evidence>
<proteinExistence type="predicted"/>
<keyword evidence="1" id="KW-1185">Reference proteome</keyword>
<name>A0A915KCG2_ROMCU</name>
<reference evidence="2" key="1">
    <citation type="submission" date="2022-11" db="UniProtKB">
        <authorList>
            <consortium name="WormBaseParasite"/>
        </authorList>
    </citation>
    <scope>IDENTIFICATION</scope>
</reference>
<evidence type="ECO:0000313" key="2">
    <source>
        <dbReference type="WBParaSite" id="nRc.2.0.1.t36060-RA"/>
    </source>
</evidence>
<dbReference type="WBParaSite" id="nRc.2.0.1.t36060-RA">
    <property type="protein sequence ID" value="nRc.2.0.1.t36060-RA"/>
    <property type="gene ID" value="nRc.2.0.1.g36060"/>
</dbReference>